<organism evidence="2 3">
    <name type="scientific">Liparis tanakae</name>
    <name type="common">Tanaka's snailfish</name>
    <dbReference type="NCBI Taxonomy" id="230148"/>
    <lineage>
        <taxon>Eukaryota</taxon>
        <taxon>Metazoa</taxon>
        <taxon>Chordata</taxon>
        <taxon>Craniata</taxon>
        <taxon>Vertebrata</taxon>
        <taxon>Euteleostomi</taxon>
        <taxon>Actinopterygii</taxon>
        <taxon>Neopterygii</taxon>
        <taxon>Teleostei</taxon>
        <taxon>Neoteleostei</taxon>
        <taxon>Acanthomorphata</taxon>
        <taxon>Eupercaria</taxon>
        <taxon>Perciformes</taxon>
        <taxon>Cottioidei</taxon>
        <taxon>Cottales</taxon>
        <taxon>Liparidae</taxon>
        <taxon>Liparis</taxon>
    </lineage>
</organism>
<dbReference type="AlphaFoldDB" id="A0A4Z2HUC3"/>
<sequence length="107" mass="11933">MQEDVRFGGVAVDVEQAEVCVLQFLEQAEPVPHHRRVVAAHLKARPVQVKLQQQLTHRLQNSFQDQVRLLQAGIEAVHLTSGPRERSLQGPIVHAQPAAHTAQDNQV</sequence>
<name>A0A4Z2HUC3_9TELE</name>
<dbReference type="Proteomes" id="UP000314294">
    <property type="component" value="Unassembled WGS sequence"/>
</dbReference>
<dbReference type="EMBL" id="SRLO01000187">
    <property type="protein sequence ID" value="TNN68604.1"/>
    <property type="molecule type" value="Genomic_DNA"/>
</dbReference>
<evidence type="ECO:0000313" key="3">
    <source>
        <dbReference type="Proteomes" id="UP000314294"/>
    </source>
</evidence>
<feature type="region of interest" description="Disordered" evidence="1">
    <location>
        <begin position="81"/>
        <end position="107"/>
    </location>
</feature>
<evidence type="ECO:0000256" key="1">
    <source>
        <dbReference type="SAM" id="MobiDB-lite"/>
    </source>
</evidence>
<reference evidence="2 3" key="1">
    <citation type="submission" date="2019-03" db="EMBL/GenBank/DDBJ databases">
        <title>First draft genome of Liparis tanakae, snailfish: a comprehensive survey of snailfish specific genes.</title>
        <authorList>
            <person name="Kim W."/>
            <person name="Song I."/>
            <person name="Jeong J.-H."/>
            <person name="Kim D."/>
            <person name="Kim S."/>
            <person name="Ryu S."/>
            <person name="Song J.Y."/>
            <person name="Lee S.K."/>
        </authorList>
    </citation>
    <scope>NUCLEOTIDE SEQUENCE [LARGE SCALE GENOMIC DNA]</scope>
    <source>
        <tissue evidence="2">Muscle</tissue>
    </source>
</reference>
<gene>
    <name evidence="2" type="ORF">EYF80_021118</name>
</gene>
<keyword evidence="3" id="KW-1185">Reference proteome</keyword>
<evidence type="ECO:0000313" key="2">
    <source>
        <dbReference type="EMBL" id="TNN68604.1"/>
    </source>
</evidence>
<accession>A0A4Z2HUC3</accession>
<protein>
    <submittedName>
        <fullName evidence="2">Uncharacterized protein</fullName>
    </submittedName>
</protein>
<comment type="caution">
    <text evidence="2">The sequence shown here is derived from an EMBL/GenBank/DDBJ whole genome shotgun (WGS) entry which is preliminary data.</text>
</comment>
<proteinExistence type="predicted"/>